<comment type="caution">
    <text evidence="1">The sequence shown here is derived from an EMBL/GenBank/DDBJ whole genome shotgun (WGS) entry which is preliminary data.</text>
</comment>
<name>A0A6G4XU72_9ACTN</name>
<keyword evidence="2" id="KW-1185">Reference proteome</keyword>
<organism evidence="1 2">
    <name type="scientific">Streptomyces mesophilus</name>
    <dbReference type="NCBI Taxonomy" id="1775132"/>
    <lineage>
        <taxon>Bacteria</taxon>
        <taxon>Bacillati</taxon>
        <taxon>Actinomycetota</taxon>
        <taxon>Actinomycetes</taxon>
        <taxon>Kitasatosporales</taxon>
        <taxon>Streptomycetaceae</taxon>
        <taxon>Streptomyces</taxon>
    </lineage>
</organism>
<proteinExistence type="predicted"/>
<evidence type="ECO:0000313" key="2">
    <source>
        <dbReference type="Proteomes" id="UP000481109"/>
    </source>
</evidence>
<evidence type="ECO:0000313" key="1">
    <source>
        <dbReference type="EMBL" id="NGO80763.1"/>
    </source>
</evidence>
<sequence length="376" mass="40131">MQNRAAPEVLQSRAEIEKIAALLEVDKGGLGFLGELPLQDVRRFREQTVAALFDRVPEMLDRIAAATKLVPAGVAAAISQKALGPRLAAAVAGRLDPARAADIIGKLPVAFTVESCAHLDPRRIPQIVDRLDENLVVRIAVVLAERGDYLTMGRFVGHLRDSALSRILPHVPDETVLRTGYAIDRPEQLSRIIELMGQERLESVIGAAADGLWPEALAVAGMVTGEQRGRIASLAAAQPPERLDSLVAVAAEQGLWESLLPLVALLPAGELRAVAVLPSLQDAEVLAGVVRAVVALGLWAEFLPLVELLPDASRKVVADAAGALAEPELDALAREVDKQDLWDVVLPLVELMSDEAKTRIFALPAFQDAADQDAAG</sequence>
<dbReference type="AlphaFoldDB" id="A0A6G4XU72"/>
<dbReference type="EMBL" id="JAAKZW010000246">
    <property type="protein sequence ID" value="NGO80763.1"/>
    <property type="molecule type" value="Genomic_DNA"/>
</dbReference>
<accession>A0A6G4XU72</accession>
<reference evidence="1 2" key="1">
    <citation type="submission" date="2020-02" db="EMBL/GenBank/DDBJ databases">
        <title>Whole-genome analyses of novel actinobacteria.</title>
        <authorList>
            <person name="Sahin N."/>
            <person name="Tokatli A."/>
        </authorList>
    </citation>
    <scope>NUCLEOTIDE SEQUENCE [LARGE SCALE GENOMIC DNA]</scope>
    <source>
        <strain evidence="1 2">YC504</strain>
    </source>
</reference>
<dbReference type="Proteomes" id="UP000481109">
    <property type="component" value="Unassembled WGS sequence"/>
</dbReference>
<protein>
    <submittedName>
        <fullName evidence="1">Uncharacterized protein</fullName>
    </submittedName>
</protein>
<gene>
    <name evidence="1" type="ORF">G6045_34660</name>
</gene>